<dbReference type="InterPro" id="IPR013216">
    <property type="entry name" value="Methyltransf_11"/>
</dbReference>
<comment type="caution">
    <text evidence="2">The sequence shown here is derived from an EMBL/GenBank/DDBJ whole genome shotgun (WGS) entry which is preliminary data.</text>
</comment>
<dbReference type="InterPro" id="IPR029063">
    <property type="entry name" value="SAM-dependent_MTases_sf"/>
</dbReference>
<evidence type="ECO:0000259" key="1">
    <source>
        <dbReference type="Pfam" id="PF08241"/>
    </source>
</evidence>
<dbReference type="Pfam" id="PF08241">
    <property type="entry name" value="Methyltransf_11"/>
    <property type="match status" value="1"/>
</dbReference>
<evidence type="ECO:0000313" key="3">
    <source>
        <dbReference type="Proteomes" id="UP000029629"/>
    </source>
</evidence>
<reference evidence="2 3" key="1">
    <citation type="submission" date="2014-07" db="EMBL/GenBank/DDBJ databases">
        <authorList>
            <person name="McCorrison J."/>
            <person name="Sanka R."/>
            <person name="Torralba M."/>
            <person name="Gillis M."/>
            <person name="Haft D.H."/>
            <person name="Methe B."/>
            <person name="Sutton G."/>
            <person name="Nelson K.E."/>
        </authorList>
    </citation>
    <scope>NUCLEOTIDE SEQUENCE [LARGE SCALE GENOMIC DNA]</scope>
    <source>
        <strain evidence="2 3">DNF00040</strain>
    </source>
</reference>
<proteinExistence type="predicted"/>
<dbReference type="Gene3D" id="3.40.50.150">
    <property type="entry name" value="Vaccinia Virus protein VP39"/>
    <property type="match status" value="1"/>
</dbReference>
<dbReference type="SUPFAM" id="SSF53335">
    <property type="entry name" value="S-adenosyl-L-methionine-dependent methyltransferases"/>
    <property type="match status" value="1"/>
</dbReference>
<dbReference type="OrthoDB" id="6191410at2"/>
<evidence type="ECO:0000313" key="2">
    <source>
        <dbReference type="EMBL" id="KGF32054.1"/>
    </source>
</evidence>
<keyword evidence="3" id="KW-1185">Reference proteome</keyword>
<dbReference type="GO" id="GO:0008757">
    <property type="term" value="F:S-adenosylmethionine-dependent methyltransferase activity"/>
    <property type="evidence" value="ECO:0007669"/>
    <property type="project" value="InterPro"/>
</dbReference>
<protein>
    <recommendedName>
        <fullName evidence="1">Methyltransferase type 11 domain-containing protein</fullName>
    </recommendedName>
</protein>
<organism evidence="2 3">
    <name type="scientific">Oligella urethralis DNF00040</name>
    <dbReference type="NCBI Taxonomy" id="1401065"/>
    <lineage>
        <taxon>Bacteria</taxon>
        <taxon>Pseudomonadati</taxon>
        <taxon>Pseudomonadota</taxon>
        <taxon>Betaproteobacteria</taxon>
        <taxon>Burkholderiales</taxon>
        <taxon>Alcaligenaceae</taxon>
        <taxon>Oligella</taxon>
    </lineage>
</organism>
<dbReference type="eggNOG" id="COG2226">
    <property type="taxonomic scope" value="Bacteria"/>
</dbReference>
<accession>A0A096BFV7</accession>
<dbReference type="AlphaFoldDB" id="A0A096BFV7"/>
<dbReference type="Proteomes" id="UP000029629">
    <property type="component" value="Unassembled WGS sequence"/>
</dbReference>
<sequence length="268" mass="30869">MGQLVADWMEAKADDLLANVFGYSALQLGLPDYDLMRKNRIRAKVILTQDDLNHRNPAPTDTDEESISTEDLPYQNELEAIYYQRKDIPPSDSSNKSPEDANQLHLNYENESVDLVILPFTLDCYAQPHQLLREVERILLHEGRLLIFGFNPYSLWGLRNRFSRFPYLPVPNKQQISLQKTKDWLQLLSFEIDRGQLACYEPALMSSRWLSKFAFMNKAGNRWWPLAGAVFYVSAIKRHANPNLVGAVNFKKPKKALKPAIVATKNKF</sequence>
<feature type="domain" description="Methyltransferase type 11" evidence="1">
    <location>
        <begin position="101"/>
        <end position="147"/>
    </location>
</feature>
<name>A0A096BFV7_9BURK</name>
<gene>
    <name evidence="2" type="ORF">HMPREF2130_01590</name>
</gene>
<dbReference type="EMBL" id="JRNI01000008">
    <property type="protein sequence ID" value="KGF32054.1"/>
    <property type="molecule type" value="Genomic_DNA"/>
</dbReference>